<keyword evidence="4" id="KW-0547">Nucleotide-binding</keyword>
<organism evidence="8 9">
    <name type="scientific">Metarhizobium album</name>
    <dbReference type="NCBI Taxonomy" id="2182425"/>
    <lineage>
        <taxon>Bacteria</taxon>
        <taxon>Pseudomonadati</taxon>
        <taxon>Pseudomonadota</taxon>
        <taxon>Alphaproteobacteria</taxon>
        <taxon>Hyphomicrobiales</taxon>
        <taxon>Rhizobiaceae</taxon>
        <taxon>Metarhizobium</taxon>
    </lineage>
</organism>
<dbReference type="InterPro" id="IPR050319">
    <property type="entry name" value="ABC_transp_ATP-bind"/>
</dbReference>
<evidence type="ECO:0000256" key="5">
    <source>
        <dbReference type="ARBA" id="ARBA00022840"/>
    </source>
</evidence>
<reference evidence="8 9" key="1">
    <citation type="submission" date="2018-05" db="EMBL/GenBank/DDBJ databases">
        <title>The draft genome of strain NS-104.</title>
        <authorList>
            <person name="Hang P."/>
            <person name="Jiang J."/>
        </authorList>
    </citation>
    <scope>NUCLEOTIDE SEQUENCE [LARGE SCALE GENOMIC DNA]</scope>
    <source>
        <strain evidence="8 9">NS-104</strain>
    </source>
</reference>
<dbReference type="PANTHER" id="PTHR43776:SF7">
    <property type="entry name" value="D,D-DIPEPTIDE TRANSPORT ATP-BINDING PROTEIN DDPF-RELATED"/>
    <property type="match status" value="1"/>
</dbReference>
<dbReference type="SMART" id="SM00382">
    <property type="entry name" value="AAA"/>
    <property type="match status" value="1"/>
</dbReference>
<dbReference type="NCBIfam" id="TIGR01727">
    <property type="entry name" value="oligo_HPY"/>
    <property type="match status" value="1"/>
</dbReference>
<protein>
    <submittedName>
        <fullName evidence="8">Peptide ABC transporter ATP-binding protein</fullName>
    </submittedName>
</protein>
<dbReference type="EMBL" id="QFBC01000032">
    <property type="protein sequence ID" value="PWE52188.1"/>
    <property type="molecule type" value="Genomic_DNA"/>
</dbReference>
<evidence type="ECO:0000313" key="8">
    <source>
        <dbReference type="EMBL" id="PWE52188.1"/>
    </source>
</evidence>
<evidence type="ECO:0000256" key="3">
    <source>
        <dbReference type="ARBA" id="ARBA00022448"/>
    </source>
</evidence>
<dbReference type="AlphaFoldDB" id="A0A2U2DFZ1"/>
<dbReference type="GO" id="GO:0055085">
    <property type="term" value="P:transmembrane transport"/>
    <property type="evidence" value="ECO:0007669"/>
    <property type="project" value="UniProtKB-ARBA"/>
</dbReference>
<sequence length="337" mass="36403">MTHPADTALPVSEAVALKVQYQTRQRNWRGQLSTTTVRAVDGIDLAIRSGEAVALVGESGCGKSTLGRALLRLEHVSEGAVHFAGSDLTGLGEPMLRPLRRNMQMVFQDPFSSLNPRMRIGETLAEPLLVHGLASKAEARARVAEILEIVGLDPAVATRHPHAFSGGQRQRIAIARAVIARPKFVVADEPISALDISVQAQILDLFEDLKERFALTYLFISHDLAVVRHIADRVAVMYLGRIVEEGSPESVFDNPLHPYTQALLAAVPSPDPVRERSRPAATLQGEPPSPAATISGCRFRGRCAHAMPICETSDPALATGGDGKQAVACFLHHEQSF</sequence>
<name>A0A2U2DFZ1_9HYPH</name>
<accession>A0A2U2DFZ1</accession>
<evidence type="ECO:0000256" key="6">
    <source>
        <dbReference type="SAM" id="MobiDB-lite"/>
    </source>
</evidence>
<proteinExistence type="inferred from homology"/>
<evidence type="ECO:0000256" key="2">
    <source>
        <dbReference type="ARBA" id="ARBA00005417"/>
    </source>
</evidence>
<dbReference type="InterPro" id="IPR017871">
    <property type="entry name" value="ABC_transporter-like_CS"/>
</dbReference>
<feature type="region of interest" description="Disordered" evidence="6">
    <location>
        <begin position="270"/>
        <end position="292"/>
    </location>
</feature>
<comment type="subcellular location">
    <subcellularLocation>
        <location evidence="1">Cell inner membrane</location>
        <topology evidence="1">Peripheral membrane protein</topology>
    </subcellularLocation>
</comment>
<dbReference type="Pfam" id="PF00005">
    <property type="entry name" value="ABC_tran"/>
    <property type="match status" value="1"/>
</dbReference>
<comment type="similarity">
    <text evidence="2">Belongs to the ABC transporter superfamily.</text>
</comment>
<comment type="caution">
    <text evidence="8">The sequence shown here is derived from an EMBL/GenBank/DDBJ whole genome shotgun (WGS) entry which is preliminary data.</text>
</comment>
<dbReference type="CDD" id="cd03257">
    <property type="entry name" value="ABC_NikE_OppD_transporters"/>
    <property type="match status" value="1"/>
</dbReference>
<dbReference type="PROSITE" id="PS00211">
    <property type="entry name" value="ABC_TRANSPORTER_1"/>
    <property type="match status" value="1"/>
</dbReference>
<dbReference type="Pfam" id="PF08352">
    <property type="entry name" value="oligo_HPY"/>
    <property type="match status" value="1"/>
</dbReference>
<dbReference type="Gene3D" id="3.40.50.300">
    <property type="entry name" value="P-loop containing nucleotide triphosphate hydrolases"/>
    <property type="match status" value="1"/>
</dbReference>
<dbReference type="GO" id="GO:0015833">
    <property type="term" value="P:peptide transport"/>
    <property type="evidence" value="ECO:0007669"/>
    <property type="project" value="InterPro"/>
</dbReference>
<dbReference type="GO" id="GO:0005886">
    <property type="term" value="C:plasma membrane"/>
    <property type="evidence" value="ECO:0007669"/>
    <property type="project" value="UniProtKB-SubCell"/>
</dbReference>
<keyword evidence="9" id="KW-1185">Reference proteome</keyword>
<evidence type="ECO:0000256" key="4">
    <source>
        <dbReference type="ARBA" id="ARBA00022741"/>
    </source>
</evidence>
<dbReference type="InterPro" id="IPR003439">
    <property type="entry name" value="ABC_transporter-like_ATP-bd"/>
</dbReference>
<evidence type="ECO:0000256" key="1">
    <source>
        <dbReference type="ARBA" id="ARBA00004417"/>
    </source>
</evidence>
<dbReference type="SUPFAM" id="SSF52540">
    <property type="entry name" value="P-loop containing nucleoside triphosphate hydrolases"/>
    <property type="match status" value="1"/>
</dbReference>
<dbReference type="OrthoDB" id="9815712at2"/>
<evidence type="ECO:0000313" key="9">
    <source>
        <dbReference type="Proteomes" id="UP000245252"/>
    </source>
</evidence>
<dbReference type="GO" id="GO:0005524">
    <property type="term" value="F:ATP binding"/>
    <property type="evidence" value="ECO:0007669"/>
    <property type="project" value="UniProtKB-KW"/>
</dbReference>
<keyword evidence="3" id="KW-0813">Transport</keyword>
<dbReference type="InterPro" id="IPR003593">
    <property type="entry name" value="AAA+_ATPase"/>
</dbReference>
<dbReference type="PANTHER" id="PTHR43776">
    <property type="entry name" value="TRANSPORT ATP-BINDING PROTEIN"/>
    <property type="match status" value="1"/>
</dbReference>
<keyword evidence="5 8" id="KW-0067">ATP-binding</keyword>
<feature type="domain" description="ABC transporter" evidence="7">
    <location>
        <begin position="19"/>
        <end position="264"/>
    </location>
</feature>
<gene>
    <name evidence="8" type="ORF">DEM27_32370</name>
</gene>
<dbReference type="FunFam" id="3.40.50.300:FF:000016">
    <property type="entry name" value="Oligopeptide ABC transporter ATP-binding component"/>
    <property type="match status" value="1"/>
</dbReference>
<dbReference type="InterPro" id="IPR027417">
    <property type="entry name" value="P-loop_NTPase"/>
</dbReference>
<dbReference type="RefSeq" id="WP_109462344.1">
    <property type="nucleotide sequence ID" value="NZ_QFBC01000032.1"/>
</dbReference>
<dbReference type="PROSITE" id="PS50893">
    <property type="entry name" value="ABC_TRANSPORTER_2"/>
    <property type="match status" value="1"/>
</dbReference>
<dbReference type="InterPro" id="IPR013563">
    <property type="entry name" value="Oligopep_ABC_C"/>
</dbReference>
<dbReference type="GO" id="GO:0016887">
    <property type="term" value="F:ATP hydrolysis activity"/>
    <property type="evidence" value="ECO:0007669"/>
    <property type="project" value="InterPro"/>
</dbReference>
<dbReference type="Proteomes" id="UP000245252">
    <property type="component" value="Unassembled WGS sequence"/>
</dbReference>
<evidence type="ECO:0000259" key="7">
    <source>
        <dbReference type="PROSITE" id="PS50893"/>
    </source>
</evidence>